<proteinExistence type="predicted"/>
<dbReference type="AlphaFoldDB" id="A0A9X1Q6P9"/>
<protein>
    <submittedName>
        <fullName evidence="3">Uncharacterized protein</fullName>
    </submittedName>
</protein>
<reference evidence="3" key="1">
    <citation type="submission" date="2022-01" db="EMBL/GenBank/DDBJ databases">
        <title>Draft Genome Sequences of Seven Type Strains of the Genus Streptomyces.</title>
        <authorList>
            <person name="Aziz S."/>
            <person name="Coretto E."/>
            <person name="Chronakova A."/>
            <person name="Sproer C."/>
            <person name="Huber K."/>
            <person name="Nouioui I."/>
            <person name="Gross H."/>
        </authorList>
    </citation>
    <scope>NUCLEOTIDE SEQUENCE</scope>
    <source>
        <strain evidence="3">DSM 103493</strain>
    </source>
</reference>
<dbReference type="RefSeq" id="WP_234768461.1">
    <property type="nucleotide sequence ID" value="NZ_JAKEIP010000425.1"/>
</dbReference>
<gene>
    <name evidence="3" type="ORF">L0P92_42320</name>
</gene>
<evidence type="ECO:0000313" key="3">
    <source>
        <dbReference type="EMBL" id="MCF1600137.1"/>
    </source>
</evidence>
<sequence length="318" mass="33354">MNDDEQRQGAESERDFEEQLRELLAETAHTFRPPSAPCPAIRRRGVIERRRRVAAAGAVLVTLAAMPVGAYALGGDRTGADTATTPAPSVSAARTPSPSPTTPVGPARPATPGQLLDGITFAQATDGLEKCLAYAGTGLRGDDRSDPGGADGYRVLLAMRSTGDSNATGDGMFVVATERKEKKEAEETGAQDVALICRIVGGEVVGLSGTGAAGPSEAGPVFVDLNGGRLYQQSVLDRGNWKLPFRWGLVGTVEASVAEVTVSYGDSSAEAALDHGWFVASGVLNQQVTLAPRIKGYDADGRLVYDSDDDRYYAKTLP</sequence>
<keyword evidence="2" id="KW-0472">Membrane</keyword>
<organism evidence="3 4">
    <name type="scientific">Streptomyces muensis</name>
    <dbReference type="NCBI Taxonomy" id="1077944"/>
    <lineage>
        <taxon>Bacteria</taxon>
        <taxon>Bacillati</taxon>
        <taxon>Actinomycetota</taxon>
        <taxon>Actinomycetes</taxon>
        <taxon>Kitasatosporales</taxon>
        <taxon>Streptomycetaceae</taxon>
        <taxon>Streptomyces</taxon>
    </lineage>
</organism>
<feature type="transmembrane region" description="Helical" evidence="2">
    <location>
        <begin position="53"/>
        <end position="73"/>
    </location>
</feature>
<dbReference type="Proteomes" id="UP001139384">
    <property type="component" value="Unassembled WGS sequence"/>
</dbReference>
<evidence type="ECO:0000256" key="1">
    <source>
        <dbReference type="SAM" id="MobiDB-lite"/>
    </source>
</evidence>
<feature type="compositionally biased region" description="Low complexity" evidence="1">
    <location>
        <begin position="80"/>
        <end position="96"/>
    </location>
</feature>
<keyword evidence="2" id="KW-0812">Transmembrane</keyword>
<accession>A0A9X1Q6P9</accession>
<name>A0A9X1Q6P9_STRM4</name>
<keyword evidence="4" id="KW-1185">Reference proteome</keyword>
<evidence type="ECO:0000313" key="4">
    <source>
        <dbReference type="Proteomes" id="UP001139384"/>
    </source>
</evidence>
<comment type="caution">
    <text evidence="3">The sequence shown here is derived from an EMBL/GenBank/DDBJ whole genome shotgun (WGS) entry which is preliminary data.</text>
</comment>
<keyword evidence="2" id="KW-1133">Transmembrane helix</keyword>
<evidence type="ECO:0000256" key="2">
    <source>
        <dbReference type="SAM" id="Phobius"/>
    </source>
</evidence>
<dbReference type="EMBL" id="JAKEIP010000425">
    <property type="protein sequence ID" value="MCF1600137.1"/>
    <property type="molecule type" value="Genomic_DNA"/>
</dbReference>
<feature type="region of interest" description="Disordered" evidence="1">
    <location>
        <begin position="79"/>
        <end position="112"/>
    </location>
</feature>